<dbReference type="InterPro" id="IPR032071">
    <property type="entry name" value="DUF4806"/>
</dbReference>
<keyword evidence="4" id="KW-1185">Reference proteome</keyword>
<evidence type="ECO:0000313" key="3">
    <source>
        <dbReference type="EMBL" id="KAK4877662.1"/>
    </source>
</evidence>
<evidence type="ECO:0000313" key="4">
    <source>
        <dbReference type="Proteomes" id="UP001353858"/>
    </source>
</evidence>
<protein>
    <recommendedName>
        <fullName evidence="2">DUF4806 domain-containing protein</fullName>
    </recommendedName>
</protein>
<gene>
    <name evidence="3" type="ORF">RN001_010168</name>
</gene>
<dbReference type="Proteomes" id="UP001353858">
    <property type="component" value="Unassembled WGS sequence"/>
</dbReference>
<comment type="caution">
    <text evidence="3">The sequence shown here is derived from an EMBL/GenBank/DDBJ whole genome shotgun (WGS) entry which is preliminary data.</text>
</comment>
<dbReference type="PANTHER" id="PTHR34153">
    <property type="entry name" value="SI:CH211-262H13.3-RELATED-RELATED"/>
    <property type="match status" value="1"/>
</dbReference>
<feature type="domain" description="DUF4806" evidence="2">
    <location>
        <begin position="249"/>
        <end position="323"/>
    </location>
</feature>
<reference evidence="4" key="1">
    <citation type="submission" date="2023-01" db="EMBL/GenBank/DDBJ databases">
        <title>Key to firefly adult light organ development and bioluminescence: homeobox transcription factors regulate luciferase expression and transportation to peroxisome.</title>
        <authorList>
            <person name="Fu X."/>
        </authorList>
    </citation>
    <scope>NUCLEOTIDE SEQUENCE [LARGE SCALE GENOMIC DNA]</scope>
</reference>
<feature type="region of interest" description="Disordered" evidence="1">
    <location>
        <begin position="92"/>
        <end position="121"/>
    </location>
</feature>
<proteinExistence type="predicted"/>
<sequence length="367" mass="42500">MCKMYSVIEFSDEEGGGVAIVHCKWFTPRKKEVFWPPYKDPNAFNRALIKGVDVSEDWKLFKINRNFYETDDLEKAKRKLKLSELTSDLNTDAEEKLPARRPTKKPRRIIESSDDDEEISKFERPPKIVKVTAKKITEKTREGAPLQEDIVDTLRCQRQDYINKNFYNSPISSSATYDSTPNYTSRFSLATRENSRLTPHSEIEQSVQGQILKHLVILREQNEQILSTLQKFSKETSQHITTSVPKFPVSLPLSDLENLKEFENYLLNEQNFSATSAYLSSLGGNTIASRTNRILRQLLEDRLASTYNFFGSRNKEAFNKLQLTRLIIGSLKFTIPQITEKEVEDAIKTWLKHAPERMKKKLNSNFM</sequence>
<dbReference type="PANTHER" id="PTHR34153:SF2">
    <property type="entry name" value="SI:CH211-262H13.3-RELATED"/>
    <property type="match status" value="1"/>
</dbReference>
<accession>A0AAN7P669</accession>
<evidence type="ECO:0000259" key="2">
    <source>
        <dbReference type="Pfam" id="PF16064"/>
    </source>
</evidence>
<dbReference type="AlphaFoldDB" id="A0AAN7P669"/>
<organism evidence="3 4">
    <name type="scientific">Aquatica leii</name>
    <dbReference type="NCBI Taxonomy" id="1421715"/>
    <lineage>
        <taxon>Eukaryota</taxon>
        <taxon>Metazoa</taxon>
        <taxon>Ecdysozoa</taxon>
        <taxon>Arthropoda</taxon>
        <taxon>Hexapoda</taxon>
        <taxon>Insecta</taxon>
        <taxon>Pterygota</taxon>
        <taxon>Neoptera</taxon>
        <taxon>Endopterygota</taxon>
        <taxon>Coleoptera</taxon>
        <taxon>Polyphaga</taxon>
        <taxon>Elateriformia</taxon>
        <taxon>Elateroidea</taxon>
        <taxon>Lampyridae</taxon>
        <taxon>Luciolinae</taxon>
        <taxon>Aquatica</taxon>
    </lineage>
</organism>
<dbReference type="Pfam" id="PF16064">
    <property type="entry name" value="DUF4806"/>
    <property type="match status" value="1"/>
</dbReference>
<name>A0AAN7P669_9COLE</name>
<dbReference type="EMBL" id="JARPUR010000004">
    <property type="protein sequence ID" value="KAK4877662.1"/>
    <property type="molecule type" value="Genomic_DNA"/>
</dbReference>
<evidence type="ECO:0000256" key="1">
    <source>
        <dbReference type="SAM" id="MobiDB-lite"/>
    </source>
</evidence>